<evidence type="ECO:0000256" key="1">
    <source>
        <dbReference type="ARBA" id="ARBA00004123"/>
    </source>
</evidence>
<feature type="compositionally biased region" description="Polar residues" evidence="5">
    <location>
        <begin position="628"/>
        <end position="640"/>
    </location>
</feature>
<name>A0A8E5MJ67_USTVR</name>
<feature type="compositionally biased region" description="Basic and acidic residues" evidence="5">
    <location>
        <begin position="351"/>
        <end position="371"/>
    </location>
</feature>
<dbReference type="InterPro" id="IPR007146">
    <property type="entry name" value="Sas10/Utp3/C1D"/>
</dbReference>
<feature type="region of interest" description="Disordered" evidence="5">
    <location>
        <begin position="454"/>
        <end position="564"/>
    </location>
</feature>
<evidence type="ECO:0000313" key="8">
    <source>
        <dbReference type="Proteomes" id="UP000027002"/>
    </source>
</evidence>
<dbReference type="GeneID" id="66067326"/>
<feature type="region of interest" description="Disordered" evidence="5">
    <location>
        <begin position="577"/>
        <end position="640"/>
    </location>
</feature>
<evidence type="ECO:0000259" key="6">
    <source>
        <dbReference type="Pfam" id="PF09368"/>
    </source>
</evidence>
<sequence length="640" mass="71187">MAKKRKAAGRSAGPKGPKEVDAADARLGPISTYEDVADSEDEYFIHKDRIMLEDEPDSKRRKHLDEDVELSDEEVLGYEDSQSENDHVDDDDDDDDDDNNQEEPAPRSKSKKTFKRNNDDEDGEKIPAEDDPGWWGSSKQEYYDADNIETEADALEEEAEAKRLQQKKLSKMREEDFVFDGDEWLTAEPEAGQDEPDVVEVLKDVEVTSDMTPDERSRLLSTRYPEFDHLARELRQLQPVLLGLREAAPRESGRSIQTVKYWVLGCYVATLASYFAILASPARDAGKIRKALSPADLRDHDVMEALLRCREAWDRVKNLTAANNIDETTVSPAAETDGEQVPGESLAQLDQRTKKPKPEPKKPTAGKDKAAAAKQAKRLQTAKAVESSIADLYDLPLSLKASKKSTKAVAVAVADEGKDGHHSDFGEEEALDARAAADKAARKKTLKFYTSQIAQKANKRAGAGRDAGGDVDIPHRERLRDRRARLLAEAEKRGKRDSKHGADLGEESGGDEVATADAMRGQEDEYYDMVAHKSKSKREDKAARHAAYAAASKADRVVETEQVGEDGKRRITYAIEKNKGLAPKRSKDVRNPRVKRRKQYEAKKKKLKSMKPVWVGGEPKGGYKGESSGINTSVVKSIKL</sequence>
<organism evidence="7 8">
    <name type="scientific">Ustilaginoidea virens</name>
    <name type="common">Rice false smut fungus</name>
    <name type="synonym">Villosiclava virens</name>
    <dbReference type="NCBI Taxonomy" id="1159556"/>
    <lineage>
        <taxon>Eukaryota</taxon>
        <taxon>Fungi</taxon>
        <taxon>Dikarya</taxon>
        <taxon>Ascomycota</taxon>
        <taxon>Pezizomycotina</taxon>
        <taxon>Sordariomycetes</taxon>
        <taxon>Hypocreomycetidae</taxon>
        <taxon>Hypocreales</taxon>
        <taxon>Clavicipitaceae</taxon>
        <taxon>Ustilaginoidea</taxon>
    </lineage>
</organism>
<comment type="subcellular location">
    <subcellularLocation>
        <location evidence="1">Nucleus</location>
    </subcellularLocation>
</comment>
<feature type="compositionally biased region" description="Basic and acidic residues" evidence="5">
    <location>
        <begin position="43"/>
        <end position="52"/>
    </location>
</feature>
<feature type="compositionally biased region" description="Acidic residues" evidence="5">
    <location>
        <begin position="66"/>
        <end position="101"/>
    </location>
</feature>
<dbReference type="KEGG" id="uvi:66067326"/>
<dbReference type="GO" id="GO:0000462">
    <property type="term" value="P:maturation of SSU-rRNA from tricistronic rRNA transcript (SSU-rRNA, 5.8S rRNA, LSU-rRNA)"/>
    <property type="evidence" value="ECO:0007669"/>
    <property type="project" value="TreeGrafter"/>
</dbReference>
<protein>
    <recommendedName>
        <fullName evidence="6">Sas10 C-terminal domain-containing protein</fullName>
    </recommendedName>
</protein>
<dbReference type="Pfam" id="PF09368">
    <property type="entry name" value="Sas10"/>
    <property type="match status" value="1"/>
</dbReference>
<evidence type="ECO:0000313" key="7">
    <source>
        <dbReference type="EMBL" id="QUC22308.1"/>
    </source>
</evidence>
<feature type="compositionally biased region" description="Acidic residues" evidence="5">
    <location>
        <begin position="143"/>
        <end position="153"/>
    </location>
</feature>
<dbReference type="GO" id="GO:0032040">
    <property type="term" value="C:small-subunit processome"/>
    <property type="evidence" value="ECO:0007669"/>
    <property type="project" value="TreeGrafter"/>
</dbReference>
<evidence type="ECO:0000256" key="5">
    <source>
        <dbReference type="SAM" id="MobiDB-lite"/>
    </source>
</evidence>
<gene>
    <name evidence="7" type="ORF">UV8b_06549</name>
</gene>
<keyword evidence="8" id="KW-1185">Reference proteome</keyword>
<dbReference type="InterPro" id="IPR018972">
    <property type="entry name" value="Sas10_C_dom"/>
</dbReference>
<dbReference type="PANTHER" id="PTHR13237">
    <property type="entry name" value="SOMETHING ABOUT SILENCING PROTEIN 10-RELATED"/>
    <property type="match status" value="1"/>
</dbReference>
<feature type="compositionally biased region" description="Basic residues" evidence="5">
    <location>
        <begin position="592"/>
        <end position="609"/>
    </location>
</feature>
<dbReference type="Pfam" id="PF04000">
    <property type="entry name" value="Sas10_Utp3"/>
    <property type="match status" value="1"/>
</dbReference>
<comment type="similarity">
    <text evidence="2">Belongs to the SAS10 family.</text>
</comment>
<accession>A0A8E5MJ67</accession>
<evidence type="ECO:0000256" key="3">
    <source>
        <dbReference type="ARBA" id="ARBA00022553"/>
    </source>
</evidence>
<keyword evidence="4" id="KW-0539">Nucleus</keyword>
<dbReference type="Proteomes" id="UP000027002">
    <property type="component" value="Chromosome 5"/>
</dbReference>
<reference evidence="7" key="1">
    <citation type="submission" date="2020-03" db="EMBL/GenBank/DDBJ databases">
        <title>A mixture of massive structural variations and highly conserved coding sequences in Ustilaginoidea virens genome.</title>
        <authorList>
            <person name="Zhang K."/>
            <person name="Zhao Z."/>
            <person name="Zhang Z."/>
            <person name="Li Y."/>
            <person name="Hsiang T."/>
            <person name="Sun W."/>
        </authorList>
    </citation>
    <scope>NUCLEOTIDE SEQUENCE</scope>
    <source>
        <strain evidence="7">UV-8b</strain>
    </source>
</reference>
<proteinExistence type="inferred from homology"/>
<feature type="domain" description="Sas10 C-terminal" evidence="6">
    <location>
        <begin position="565"/>
        <end position="640"/>
    </location>
</feature>
<evidence type="ECO:0000256" key="4">
    <source>
        <dbReference type="ARBA" id="ARBA00023242"/>
    </source>
</evidence>
<evidence type="ECO:0000256" key="2">
    <source>
        <dbReference type="ARBA" id="ARBA00010979"/>
    </source>
</evidence>
<keyword evidence="3" id="KW-0597">Phosphoprotein</keyword>
<feature type="region of interest" description="Disordered" evidence="5">
    <location>
        <begin position="327"/>
        <end position="378"/>
    </location>
</feature>
<feature type="compositionally biased region" description="Basic and acidic residues" evidence="5">
    <location>
        <begin position="553"/>
        <end position="564"/>
    </location>
</feature>
<feature type="compositionally biased region" description="Basic and acidic residues" evidence="5">
    <location>
        <begin position="472"/>
        <end position="503"/>
    </location>
</feature>
<dbReference type="OrthoDB" id="1924577at2759"/>
<feature type="region of interest" description="Disordered" evidence="5">
    <location>
        <begin position="1"/>
        <end position="153"/>
    </location>
</feature>
<dbReference type="RefSeq" id="XP_042999981.1">
    <property type="nucleotide sequence ID" value="XM_043144046.1"/>
</dbReference>
<dbReference type="PANTHER" id="PTHR13237:SF8">
    <property type="entry name" value="SOMETHING ABOUT SILENCING PROTEIN 10"/>
    <property type="match status" value="1"/>
</dbReference>
<dbReference type="EMBL" id="CP072757">
    <property type="protein sequence ID" value="QUC22308.1"/>
    <property type="molecule type" value="Genomic_DNA"/>
</dbReference>
<dbReference type="AlphaFoldDB" id="A0A8E5MJ67"/>